<sequence>MGRAGKTSPSRAAISASTSIVSSSTSDSSLADVAPVLTRAGKSGGAAAGGVVAGWTAKHVARMATTLHSDRPRDTSVRLELHGETIAPLSLNESYRYLGVGDGYDHVRHRLQLEPKIQQLKREAVALMQSGLAAWQVVKALNTYVYPKVEYALRHLRPLQSQLQGFNCAVKRGLRQLLHLPQSATTEFF</sequence>
<comment type="caution">
    <text evidence="1">The sequence shown here is derived from an EMBL/GenBank/DDBJ whole genome shotgun (WGS) entry which is preliminary data.</text>
</comment>
<reference evidence="1" key="1">
    <citation type="submission" date="2022-12" db="EMBL/GenBank/DDBJ databases">
        <authorList>
            <person name="Webb A."/>
        </authorList>
    </citation>
    <scope>NUCLEOTIDE SEQUENCE</scope>
    <source>
        <strain evidence="1">Pd1</strain>
    </source>
</reference>
<dbReference type="Proteomes" id="UP001162029">
    <property type="component" value="Unassembled WGS sequence"/>
</dbReference>
<keyword evidence="2" id="KW-1185">Reference proteome</keyword>
<proteinExistence type="predicted"/>
<organism evidence="1 2">
    <name type="scientific">Peronospora destructor</name>
    <dbReference type="NCBI Taxonomy" id="86335"/>
    <lineage>
        <taxon>Eukaryota</taxon>
        <taxon>Sar</taxon>
        <taxon>Stramenopiles</taxon>
        <taxon>Oomycota</taxon>
        <taxon>Peronosporomycetes</taxon>
        <taxon>Peronosporales</taxon>
        <taxon>Peronosporaceae</taxon>
        <taxon>Peronospora</taxon>
    </lineage>
</organism>
<protein>
    <submittedName>
        <fullName evidence="1">Uncharacterized protein</fullName>
    </submittedName>
</protein>
<accession>A0AAV0T8Q6</accession>
<dbReference type="PANTHER" id="PTHR35450:SF2">
    <property type="entry name" value="REVERSE TRANSCRIPTASE DOMAIN-CONTAINING PROTEIN"/>
    <property type="match status" value="1"/>
</dbReference>
<name>A0AAV0T8Q6_9STRA</name>
<dbReference type="PANTHER" id="PTHR35450">
    <property type="entry name" value="REVERSE TRANSCRIPTASE DOMAIN-CONTAINING PROTEIN"/>
    <property type="match status" value="1"/>
</dbReference>
<evidence type="ECO:0000313" key="2">
    <source>
        <dbReference type="Proteomes" id="UP001162029"/>
    </source>
</evidence>
<gene>
    <name evidence="1" type="ORF">PDE001_LOCUS1240</name>
</gene>
<dbReference type="AlphaFoldDB" id="A0AAV0T8Q6"/>
<dbReference type="EMBL" id="CANTFM010000213">
    <property type="protein sequence ID" value="CAI5714983.1"/>
    <property type="molecule type" value="Genomic_DNA"/>
</dbReference>
<evidence type="ECO:0000313" key="1">
    <source>
        <dbReference type="EMBL" id="CAI5714983.1"/>
    </source>
</evidence>